<feature type="transmembrane region" description="Helical" evidence="2">
    <location>
        <begin position="146"/>
        <end position="168"/>
    </location>
</feature>
<evidence type="ECO:0000256" key="1">
    <source>
        <dbReference type="SAM" id="MobiDB-lite"/>
    </source>
</evidence>
<feature type="transmembrane region" description="Helical" evidence="2">
    <location>
        <begin position="218"/>
        <end position="238"/>
    </location>
</feature>
<feature type="transmembrane region" description="Helical" evidence="2">
    <location>
        <begin position="12"/>
        <end position="31"/>
    </location>
</feature>
<feature type="transmembrane region" description="Helical" evidence="2">
    <location>
        <begin position="400"/>
        <end position="419"/>
    </location>
</feature>
<dbReference type="Proteomes" id="UP000231267">
    <property type="component" value="Unassembled WGS sequence"/>
</dbReference>
<gene>
    <name evidence="3" type="ORF">COW11_00775</name>
</gene>
<feature type="transmembrane region" description="Helical" evidence="2">
    <location>
        <begin position="302"/>
        <end position="325"/>
    </location>
</feature>
<dbReference type="AlphaFoldDB" id="A0A2J0LGF3"/>
<feature type="transmembrane region" description="Helical" evidence="2">
    <location>
        <begin position="244"/>
        <end position="260"/>
    </location>
</feature>
<dbReference type="EMBL" id="PFGP01000018">
    <property type="protein sequence ID" value="PIW66915.1"/>
    <property type="molecule type" value="Genomic_DNA"/>
</dbReference>
<comment type="caution">
    <text evidence="3">The sequence shown here is derived from an EMBL/GenBank/DDBJ whole genome shotgun (WGS) entry which is preliminary data.</text>
</comment>
<feature type="non-terminal residue" evidence="3">
    <location>
        <position position="920"/>
    </location>
</feature>
<evidence type="ECO:0000313" key="3">
    <source>
        <dbReference type="EMBL" id="PIW66915.1"/>
    </source>
</evidence>
<organism evidence="3 4">
    <name type="scientific">Candidatus Taenaricola geysiri</name>
    <dbReference type="NCBI Taxonomy" id="1974752"/>
    <lineage>
        <taxon>Bacteria</taxon>
        <taxon>Pseudomonadati</taxon>
        <taxon>Candidatus Omnitrophota</taxon>
        <taxon>Candidatus Taenaricola</taxon>
    </lineage>
</organism>
<name>A0A2J0LGF3_9BACT</name>
<accession>A0A2J0LGF3</accession>
<keyword evidence="2" id="KW-0812">Transmembrane</keyword>
<evidence type="ECO:0000313" key="4">
    <source>
        <dbReference type="Proteomes" id="UP000231267"/>
    </source>
</evidence>
<sequence>MVLNPKHKIIRIIALIVCVCFLWQDVVWAAGPQISAKRGMLRTGQFAEFAEKQSQSAGVGGAGSVKAGMAGQAQPSQSGAALNKPTFLRSGIPALQWRELLLGFIGALLYTLGYVGFKFSGIFIFLPSTVYPPSLSIEGIAWLHNFYPSVMIPAFSGFFLGYLVAIIIHELGHQIAVWYKKIPAIIWPSKIGLVWVRITNETQIVPVKDEGVRRAGPISSGLGAFFAVVAGVGALLGWWPVTNAALLIAVAGASTFFATADKPNEGIWQRNLSIFEFALPVLVIAGVAFWIGIGAILGSYAWVIRGAVIGSGLLILVMLMERIWFGGIGLRTKIRKDWKKSEEEFVRDEVCHTFHKITGLSPDSRKFREYTNEFVDRFTANTYPSNQRAFLDAYGWVERIAKALAAVFLFYLATLLFNIKKAIVMVKFATISITSFFHSSDVVSQLASNEEYRKLLNIAIPGEGGRIHADIALRWILEKGHFLGPYNGTGHLSPNGQGFLTALEVELRAGLRYYAQQSSNVPQAIQQEIERILSTGKTPFKLEDVISPGVGPIWEYVTVATVVLLVLFLMRYSYHHFMATAGYYMLPPLDLVRRHRYQPTEQSAREIAHELIHMSAANAKNRKRPLVRHDAYGATLVDIVRAIEQADGKLDIVSQADKNESFNIGRKLARKYSLEEAVQIAAKETKVNEGPSIHNLWAEDSWGYDFGAMLGGILGEKAQGNIDELWNSASCILLLKAPRQNKYDLELRKIINKIMGVSNSEVAAGEGVNSKAKKPNLGDRDKTVTTAGSAGRVSDSVKFTAAAKVVTIAAAARSRSQAIEEDAESARRFAELIKTKQLEDACRAYMVLCTTAFMHRAREFRRLKAALVNKHCLIIGDNPEPVKTYLMEALNFREQNIDTELEISESQLKLIMKEYDLIVD</sequence>
<keyword evidence="2" id="KW-1133">Transmembrane helix</keyword>
<reference evidence="3 4" key="1">
    <citation type="submission" date="2017-09" db="EMBL/GenBank/DDBJ databases">
        <title>Depth-based differentiation of microbial function through sediment-hosted aquifers and enrichment of novel symbionts in the deep terrestrial subsurface.</title>
        <authorList>
            <person name="Probst A.J."/>
            <person name="Ladd B."/>
            <person name="Jarett J.K."/>
            <person name="Geller-Mcgrath D.E."/>
            <person name="Sieber C.M."/>
            <person name="Emerson J.B."/>
            <person name="Anantharaman K."/>
            <person name="Thomas B.C."/>
            <person name="Malmstrom R."/>
            <person name="Stieglmeier M."/>
            <person name="Klingl A."/>
            <person name="Woyke T."/>
            <person name="Ryan C.M."/>
            <person name="Banfield J.F."/>
        </authorList>
    </citation>
    <scope>NUCLEOTIDE SEQUENCE [LARGE SCALE GENOMIC DNA]</scope>
    <source>
        <strain evidence="3">CG12_big_fil_rev_8_21_14_0_65_43_15</strain>
    </source>
</reference>
<proteinExistence type="predicted"/>
<protein>
    <submittedName>
        <fullName evidence="3">Uncharacterized protein</fullName>
    </submittedName>
</protein>
<feature type="transmembrane region" description="Helical" evidence="2">
    <location>
        <begin position="100"/>
        <end position="126"/>
    </location>
</feature>
<keyword evidence="2" id="KW-0472">Membrane</keyword>
<evidence type="ECO:0000256" key="2">
    <source>
        <dbReference type="SAM" id="Phobius"/>
    </source>
</evidence>
<feature type="region of interest" description="Disordered" evidence="1">
    <location>
        <begin position="765"/>
        <end position="787"/>
    </location>
</feature>
<feature type="transmembrane region" description="Helical" evidence="2">
    <location>
        <begin position="272"/>
        <end position="296"/>
    </location>
</feature>